<dbReference type="InterPro" id="IPR002744">
    <property type="entry name" value="MIP18-like"/>
</dbReference>
<evidence type="ECO:0000256" key="5">
    <source>
        <dbReference type="ARBA" id="ARBA00022840"/>
    </source>
</evidence>
<dbReference type="InterPro" id="IPR000808">
    <property type="entry name" value="Mrp-like_CS"/>
</dbReference>
<dbReference type="GO" id="GO:0005829">
    <property type="term" value="C:cytosol"/>
    <property type="evidence" value="ECO:0007669"/>
    <property type="project" value="TreeGrafter"/>
</dbReference>
<dbReference type="InterPro" id="IPR019591">
    <property type="entry name" value="Mrp/NBP35_ATP-bd"/>
</dbReference>
<sequence length="362" mass="38010">MTQASEALVRHILGELVDSHTGAPFADAVRAVGVDGDRVSVDIQLGYPAKGVTDALATDIKRALEADPAIATASVSVGTRIHSHKVQGTLAPQPGVKNVIVVASGKGGVGKSTVSANLALALAAEGAKVGVLDADIYGPSQPRMLGISGKPQSPDGKTIIPLEAHGLQAMSIGFLIEEETPMIWRGPMVTQAMMQLLNDSRWEQLDYLIVDLPPGTGDIQLTLSQKVPVSGAVIVTTPQDIALLDARKALKMFEKVEVPVLGVVENMATHVCSNCGHEEHIFGEGGGARMAEQYNVAYLGSLPLDIRIREQADGGTPTVAAMPDSDLAARYREIARNAAGRLSRMPRNKSLGLGKIMVEGAP</sequence>
<comment type="similarity">
    <text evidence="2">In the C-terminal section; belongs to the Mrp/NBP35 ATP-binding proteins family.</text>
</comment>
<dbReference type="InterPro" id="IPR027417">
    <property type="entry name" value="P-loop_NTPase"/>
</dbReference>
<proteinExistence type="inferred from homology"/>
<dbReference type="GO" id="GO:0005524">
    <property type="term" value="F:ATP binding"/>
    <property type="evidence" value="ECO:0007669"/>
    <property type="project" value="UniProtKB-UniRule"/>
</dbReference>
<dbReference type="PROSITE" id="PS01215">
    <property type="entry name" value="MRP"/>
    <property type="match status" value="1"/>
</dbReference>
<dbReference type="GO" id="GO:0051539">
    <property type="term" value="F:4 iron, 4 sulfur cluster binding"/>
    <property type="evidence" value="ECO:0007669"/>
    <property type="project" value="TreeGrafter"/>
</dbReference>
<keyword evidence="6 9" id="KW-0408">Iron</keyword>
<dbReference type="PANTHER" id="PTHR42961:SF2">
    <property type="entry name" value="IRON-SULFUR PROTEIN NUBPL"/>
    <property type="match status" value="1"/>
</dbReference>
<evidence type="ECO:0000259" key="10">
    <source>
        <dbReference type="Pfam" id="PF01883"/>
    </source>
</evidence>
<organism evidence="11 12">
    <name type="scientific">Dyella telluris</name>
    <dbReference type="NCBI Taxonomy" id="2763498"/>
    <lineage>
        <taxon>Bacteria</taxon>
        <taxon>Pseudomonadati</taxon>
        <taxon>Pseudomonadota</taxon>
        <taxon>Gammaproteobacteria</taxon>
        <taxon>Lysobacterales</taxon>
        <taxon>Rhodanobacteraceae</taxon>
        <taxon>Dyella</taxon>
    </lineage>
</organism>
<accession>A0A7G8Q580</accession>
<dbReference type="KEGG" id="dtl:H8F01_01810"/>
<dbReference type="GO" id="GO:0016226">
    <property type="term" value="P:iron-sulfur cluster assembly"/>
    <property type="evidence" value="ECO:0007669"/>
    <property type="project" value="InterPro"/>
</dbReference>
<evidence type="ECO:0000256" key="3">
    <source>
        <dbReference type="ARBA" id="ARBA00022723"/>
    </source>
</evidence>
<feature type="domain" description="MIP18 family-like" evidence="10">
    <location>
        <begin position="9"/>
        <end position="77"/>
    </location>
</feature>
<comment type="function">
    <text evidence="9">Binds and transfers iron-sulfur (Fe-S) clusters to target apoproteins. Can hydrolyze ATP.</text>
</comment>
<protein>
    <recommendedName>
        <fullName evidence="9">Iron-sulfur cluster carrier protein</fullName>
    </recommendedName>
</protein>
<evidence type="ECO:0000256" key="9">
    <source>
        <dbReference type="HAMAP-Rule" id="MF_02040"/>
    </source>
</evidence>
<dbReference type="InterPro" id="IPR033756">
    <property type="entry name" value="YlxH/NBP35"/>
</dbReference>
<evidence type="ECO:0000313" key="11">
    <source>
        <dbReference type="EMBL" id="QNK01938.1"/>
    </source>
</evidence>
<dbReference type="SUPFAM" id="SSF117916">
    <property type="entry name" value="Fe-S cluster assembly (FSCA) domain-like"/>
    <property type="match status" value="1"/>
</dbReference>
<dbReference type="Gene3D" id="3.40.50.300">
    <property type="entry name" value="P-loop containing nucleotide triphosphate hydrolases"/>
    <property type="match status" value="1"/>
</dbReference>
<dbReference type="NCBIfam" id="NF008669">
    <property type="entry name" value="PRK11670.1"/>
    <property type="match status" value="1"/>
</dbReference>
<dbReference type="RefSeq" id="WP_187057396.1">
    <property type="nucleotide sequence ID" value="NZ_CP060412.1"/>
</dbReference>
<dbReference type="GO" id="GO:0140663">
    <property type="term" value="F:ATP-dependent FeS chaperone activity"/>
    <property type="evidence" value="ECO:0007669"/>
    <property type="project" value="InterPro"/>
</dbReference>
<dbReference type="AlphaFoldDB" id="A0A7G8Q580"/>
<evidence type="ECO:0000256" key="1">
    <source>
        <dbReference type="ARBA" id="ARBA00007352"/>
    </source>
</evidence>
<dbReference type="Proteomes" id="UP000515873">
    <property type="component" value="Chromosome"/>
</dbReference>
<feature type="binding site" evidence="9">
    <location>
        <begin position="105"/>
        <end position="112"/>
    </location>
    <ligand>
        <name>ATP</name>
        <dbReference type="ChEBI" id="CHEBI:30616"/>
    </ligand>
</feature>
<dbReference type="Pfam" id="PF01883">
    <property type="entry name" value="FeS_assembly_P"/>
    <property type="match status" value="1"/>
</dbReference>
<dbReference type="SUPFAM" id="SSF52540">
    <property type="entry name" value="P-loop containing nucleoside triphosphate hydrolases"/>
    <property type="match status" value="1"/>
</dbReference>
<dbReference type="InterPro" id="IPR044304">
    <property type="entry name" value="NUBPL-like"/>
</dbReference>
<evidence type="ECO:0000256" key="8">
    <source>
        <dbReference type="ARBA" id="ARBA00024036"/>
    </source>
</evidence>
<dbReference type="HAMAP" id="MF_02040">
    <property type="entry name" value="Mrp_NBP35"/>
    <property type="match status" value="1"/>
</dbReference>
<evidence type="ECO:0000256" key="2">
    <source>
        <dbReference type="ARBA" id="ARBA00008205"/>
    </source>
</evidence>
<keyword evidence="12" id="KW-1185">Reference proteome</keyword>
<keyword evidence="4 9" id="KW-0547">Nucleotide-binding</keyword>
<evidence type="ECO:0000256" key="7">
    <source>
        <dbReference type="ARBA" id="ARBA00023014"/>
    </source>
</evidence>
<dbReference type="PANTHER" id="PTHR42961">
    <property type="entry name" value="IRON-SULFUR PROTEIN NUBPL"/>
    <property type="match status" value="1"/>
</dbReference>
<dbReference type="GO" id="GO:0016887">
    <property type="term" value="F:ATP hydrolysis activity"/>
    <property type="evidence" value="ECO:0007669"/>
    <property type="project" value="UniProtKB-UniRule"/>
</dbReference>
<comment type="similarity">
    <text evidence="1">In the N-terminal section; belongs to the MIP18 family.</text>
</comment>
<dbReference type="GO" id="GO:0046872">
    <property type="term" value="F:metal ion binding"/>
    <property type="evidence" value="ECO:0007669"/>
    <property type="project" value="UniProtKB-KW"/>
</dbReference>
<evidence type="ECO:0000256" key="4">
    <source>
        <dbReference type="ARBA" id="ARBA00022741"/>
    </source>
</evidence>
<keyword evidence="9" id="KW-0378">Hydrolase</keyword>
<evidence type="ECO:0000313" key="12">
    <source>
        <dbReference type="Proteomes" id="UP000515873"/>
    </source>
</evidence>
<keyword evidence="5 9" id="KW-0067">ATP-binding</keyword>
<name>A0A7G8Q580_9GAMM</name>
<comment type="similarity">
    <text evidence="8 9">Belongs to the Mrp/NBP35 ATP-binding proteins family.</text>
</comment>
<reference evidence="11 12" key="1">
    <citation type="submission" date="2020-08" db="EMBL/GenBank/DDBJ databases">
        <title>Dyella sp. G9 isolated from forest soil.</title>
        <authorList>
            <person name="Fu J."/>
            <person name="Qiu L."/>
        </authorList>
    </citation>
    <scope>NUCLEOTIDE SEQUENCE [LARGE SCALE GENOMIC DNA]</scope>
    <source>
        <strain evidence="11 12">G9</strain>
    </source>
</reference>
<keyword evidence="3 9" id="KW-0479">Metal-binding</keyword>
<dbReference type="FunFam" id="3.40.50.300:FF:000418">
    <property type="entry name" value="Iron-sulfur cluster carrier protein"/>
    <property type="match status" value="1"/>
</dbReference>
<dbReference type="CDD" id="cd02037">
    <property type="entry name" value="Mrp_NBP35"/>
    <property type="match status" value="1"/>
</dbReference>
<gene>
    <name evidence="11" type="primary">apbC</name>
    <name evidence="11" type="ORF">H8F01_01810</name>
</gene>
<dbReference type="InterPro" id="IPR034904">
    <property type="entry name" value="FSCA_dom_sf"/>
</dbReference>
<comment type="subunit">
    <text evidence="9">Homodimer.</text>
</comment>
<evidence type="ECO:0000256" key="6">
    <source>
        <dbReference type="ARBA" id="ARBA00023004"/>
    </source>
</evidence>
<keyword evidence="7 9" id="KW-0411">Iron-sulfur</keyword>
<dbReference type="Pfam" id="PF10609">
    <property type="entry name" value="ParA"/>
    <property type="match status" value="1"/>
</dbReference>
<dbReference type="EMBL" id="CP060412">
    <property type="protein sequence ID" value="QNK01938.1"/>
    <property type="molecule type" value="Genomic_DNA"/>
</dbReference>